<dbReference type="AlphaFoldDB" id="A0A2N5S0I0"/>
<comment type="caution">
    <text evidence="1">The sequence shown here is derived from an EMBL/GenBank/DDBJ whole genome shotgun (WGS) entry which is preliminary data.</text>
</comment>
<name>A0A2N5S0I0_9BASI</name>
<accession>A0A2N5S0I0</accession>
<sequence length="243" mass="27387">MELLRVLIDLVKKNNKGKEMWQDLVLSKAINIIKDQRPPSGNYPAGLFQSSKTKNHQFLSHDTHQEYTARLAKDGMPFLYNLLNQVLVESTSQELLDTLGHNILTTSTVNDKHAEGLQLEGISYEMSHEDHFTGSHRCDSIASTVCGMIAYARNRRHNGIQLQNAIRLVACGITDHVNQFLMHNGLVCTQRVAMAALKTLAGEYKQKIQDVFAQNYRERGIGPNICIDNLDIEERVHTYAVGN</sequence>
<organism evidence="1 2">
    <name type="scientific">Puccinia coronata f. sp. avenae</name>
    <dbReference type="NCBI Taxonomy" id="200324"/>
    <lineage>
        <taxon>Eukaryota</taxon>
        <taxon>Fungi</taxon>
        <taxon>Dikarya</taxon>
        <taxon>Basidiomycota</taxon>
        <taxon>Pucciniomycotina</taxon>
        <taxon>Pucciniomycetes</taxon>
        <taxon>Pucciniales</taxon>
        <taxon>Pucciniaceae</taxon>
        <taxon>Puccinia</taxon>
    </lineage>
</organism>
<protein>
    <submittedName>
        <fullName evidence="1">Uncharacterized protein</fullName>
    </submittedName>
</protein>
<dbReference type="EMBL" id="PGCI01001193">
    <property type="protein sequence ID" value="PLW06724.1"/>
    <property type="molecule type" value="Genomic_DNA"/>
</dbReference>
<proteinExistence type="predicted"/>
<reference evidence="1 2" key="1">
    <citation type="submission" date="2017-11" db="EMBL/GenBank/DDBJ databases">
        <title>De novo assembly and phasing of dikaryotic genomes from two isolates of Puccinia coronata f. sp. avenae, the causal agent of oat crown rust.</title>
        <authorList>
            <person name="Miller M.E."/>
            <person name="Zhang Y."/>
            <person name="Omidvar V."/>
            <person name="Sperschneider J."/>
            <person name="Schwessinger B."/>
            <person name="Raley C."/>
            <person name="Palmer J.M."/>
            <person name="Garnica D."/>
            <person name="Upadhyaya N."/>
            <person name="Rathjen J."/>
            <person name="Taylor J.M."/>
            <person name="Park R.F."/>
            <person name="Dodds P.N."/>
            <person name="Hirsch C.D."/>
            <person name="Kianian S.F."/>
            <person name="Figueroa M."/>
        </authorList>
    </citation>
    <scope>NUCLEOTIDE SEQUENCE [LARGE SCALE GENOMIC DNA]</scope>
    <source>
        <strain evidence="1">12SD80</strain>
    </source>
</reference>
<evidence type="ECO:0000313" key="2">
    <source>
        <dbReference type="Proteomes" id="UP000235392"/>
    </source>
</evidence>
<evidence type="ECO:0000313" key="1">
    <source>
        <dbReference type="EMBL" id="PLW06724.1"/>
    </source>
</evidence>
<gene>
    <name evidence="1" type="ORF">PCASD_23339</name>
</gene>
<dbReference type="Proteomes" id="UP000235392">
    <property type="component" value="Unassembled WGS sequence"/>
</dbReference>